<reference evidence="1" key="2">
    <citation type="submission" date="2018-08" db="EMBL/GenBank/DDBJ databases">
        <title>Genetic characterization of an alphabaculovirus causing tiger band disease in the oak tasar silkworm, Antheraea proylei.</title>
        <authorList>
            <person name="Tourangbam S."/>
            <person name="Malcolm F.J."/>
            <person name="Luikham R."/>
            <person name="Kshetrimayum M."/>
            <person name="Yumnam R."/>
            <person name="Rajkumari L."/>
        </authorList>
    </citation>
    <scope>NUCLEOTIDE SEQUENCE</scope>
    <source>
        <strain evidence="1">TkhulenIBD</strain>
    </source>
</reference>
<dbReference type="EMBL" id="MH797002">
    <property type="protein sequence ID" value="AYW35352.1"/>
    <property type="molecule type" value="Genomic_DNA"/>
</dbReference>
<accession>A0A2Z6C6D9</accession>
<evidence type="ECO:0000313" key="2">
    <source>
        <dbReference type="EMBL" id="BBD50765.1"/>
    </source>
</evidence>
<gene>
    <name evidence="2" type="primary">orf7</name>
    <name evidence="1" type="synonym">ORF7</name>
</gene>
<dbReference type="EMBL" id="LC375539">
    <property type="protein sequence ID" value="BBD50765.1"/>
    <property type="molecule type" value="Genomic_DNA"/>
</dbReference>
<proteinExistence type="predicted"/>
<reference evidence="2" key="1">
    <citation type="submission" date="2018-03" db="EMBL/GenBank/DDBJ databases">
        <title>Whole genome comparison of nucleopolyhedroviruses isolated from saturniine wild silkworms in Asian countries.</title>
        <authorList>
            <person name="Sasaki K."/>
            <person name="Kajiura Z."/>
            <person name="Ponnuvel K.M."/>
            <person name="Kobayashi J."/>
        </authorList>
    </citation>
    <scope>NUCLEOTIDE SEQUENCE</scope>
    <source>
        <strain evidence="2">Manipur</strain>
    </source>
</reference>
<protein>
    <submittedName>
        <fullName evidence="2">Uncharacterized protein</fullName>
    </submittedName>
</protein>
<organism evidence="2">
    <name type="scientific">Antheraea proylei nucleopolyhedrovirus</name>
    <dbReference type="NCBI Taxonomy" id="2126611"/>
    <lineage>
        <taxon>Viruses</taxon>
        <taxon>Viruses incertae sedis</taxon>
        <taxon>Naldaviricetes</taxon>
        <taxon>Lefavirales</taxon>
        <taxon>Baculoviridae</taxon>
        <taxon>Alphabaculovirus</taxon>
        <taxon>Alphabaculovirus anpernyi</taxon>
    </lineage>
</organism>
<name>A0A2Z6C6D9_NPVAP</name>
<evidence type="ECO:0000313" key="1">
    <source>
        <dbReference type="EMBL" id="AYW35352.1"/>
    </source>
</evidence>
<sequence>MATEWFCGRDTNKFVGLCKIDPYKKPFEVVTLQEDHKIFVVLETASAAARGNRITQLSLFNDCRVLQKPTRQVLGFGRLPESLQLVRALANEFPLLYTCGVQDKAGNEIIKQLLDAIGGVAVMDSMSYFDDSNILYYVNKSLIKK</sequence>